<evidence type="ECO:0000259" key="1">
    <source>
        <dbReference type="SMART" id="SM00256"/>
    </source>
</evidence>
<dbReference type="GO" id="GO:0019005">
    <property type="term" value="C:SCF ubiquitin ligase complex"/>
    <property type="evidence" value="ECO:0007669"/>
    <property type="project" value="TreeGrafter"/>
</dbReference>
<dbReference type="Proteomes" id="UP000305067">
    <property type="component" value="Unassembled WGS sequence"/>
</dbReference>
<reference evidence="2 3" key="1">
    <citation type="journal article" date="2019" name="Nat. Ecol. Evol.">
        <title>Megaphylogeny resolves global patterns of mushroom evolution.</title>
        <authorList>
            <person name="Varga T."/>
            <person name="Krizsan K."/>
            <person name="Foldi C."/>
            <person name="Dima B."/>
            <person name="Sanchez-Garcia M."/>
            <person name="Sanchez-Ramirez S."/>
            <person name="Szollosi G.J."/>
            <person name="Szarkandi J.G."/>
            <person name="Papp V."/>
            <person name="Albert L."/>
            <person name="Andreopoulos W."/>
            <person name="Angelini C."/>
            <person name="Antonin V."/>
            <person name="Barry K.W."/>
            <person name="Bougher N.L."/>
            <person name="Buchanan P."/>
            <person name="Buyck B."/>
            <person name="Bense V."/>
            <person name="Catcheside P."/>
            <person name="Chovatia M."/>
            <person name="Cooper J."/>
            <person name="Damon W."/>
            <person name="Desjardin D."/>
            <person name="Finy P."/>
            <person name="Geml J."/>
            <person name="Haridas S."/>
            <person name="Hughes K."/>
            <person name="Justo A."/>
            <person name="Karasinski D."/>
            <person name="Kautmanova I."/>
            <person name="Kiss B."/>
            <person name="Kocsube S."/>
            <person name="Kotiranta H."/>
            <person name="LaButti K.M."/>
            <person name="Lechner B.E."/>
            <person name="Liimatainen K."/>
            <person name="Lipzen A."/>
            <person name="Lukacs Z."/>
            <person name="Mihaltcheva S."/>
            <person name="Morgado L.N."/>
            <person name="Niskanen T."/>
            <person name="Noordeloos M.E."/>
            <person name="Ohm R.A."/>
            <person name="Ortiz-Santana B."/>
            <person name="Ovrebo C."/>
            <person name="Racz N."/>
            <person name="Riley R."/>
            <person name="Savchenko A."/>
            <person name="Shiryaev A."/>
            <person name="Soop K."/>
            <person name="Spirin V."/>
            <person name="Szebenyi C."/>
            <person name="Tomsovsky M."/>
            <person name="Tulloss R.E."/>
            <person name="Uehling J."/>
            <person name="Grigoriev I.V."/>
            <person name="Vagvolgyi C."/>
            <person name="Papp T."/>
            <person name="Martin F.M."/>
            <person name="Miettinen O."/>
            <person name="Hibbett D.S."/>
            <person name="Nagy L.G."/>
        </authorList>
    </citation>
    <scope>NUCLEOTIDE SEQUENCE [LARGE SCALE GENOMIC DNA]</scope>
    <source>
        <strain evidence="2 3">CBS 309.79</strain>
    </source>
</reference>
<proteinExistence type="predicted"/>
<keyword evidence="3" id="KW-1185">Reference proteome</keyword>
<sequence length="181" mass="20978">MLTLPPFLELPEDILLSICSSYLPVKDLLSLKQTCRAFHVFGESDYLWHRIVSRWDGVPLNLTCGHEPVSLSAQYLQQAIMWALELDRNWHQVESEIKRRDMIYLGSQTLSMQLLKNARLLQTHFNPHGPRPHQRFAVLPGRLKSWTQTCPDRALRCDELHHVNIARREGGHHSCTGQLPR</sequence>
<organism evidence="2 3">
    <name type="scientific">Pterulicium gracile</name>
    <dbReference type="NCBI Taxonomy" id="1884261"/>
    <lineage>
        <taxon>Eukaryota</taxon>
        <taxon>Fungi</taxon>
        <taxon>Dikarya</taxon>
        <taxon>Basidiomycota</taxon>
        <taxon>Agaricomycotina</taxon>
        <taxon>Agaricomycetes</taxon>
        <taxon>Agaricomycetidae</taxon>
        <taxon>Agaricales</taxon>
        <taxon>Pleurotineae</taxon>
        <taxon>Pterulaceae</taxon>
        <taxon>Pterulicium</taxon>
    </lineage>
</organism>
<dbReference type="PANTHER" id="PTHR14381:SF1">
    <property type="entry name" value="F-BOX_WD REPEAT-CONTAINING PROTEIN 4"/>
    <property type="match status" value="1"/>
</dbReference>
<feature type="domain" description="F-box" evidence="1">
    <location>
        <begin position="10"/>
        <end position="51"/>
    </location>
</feature>
<name>A0A5C3QSR6_9AGAR</name>
<dbReference type="OrthoDB" id="424465at2759"/>
<dbReference type="Gene3D" id="1.20.1280.50">
    <property type="match status" value="1"/>
</dbReference>
<dbReference type="SMART" id="SM00256">
    <property type="entry name" value="FBOX"/>
    <property type="match status" value="1"/>
</dbReference>
<protein>
    <recommendedName>
        <fullName evidence="1">F-box domain-containing protein</fullName>
    </recommendedName>
</protein>
<dbReference type="Pfam" id="PF12937">
    <property type="entry name" value="F-box-like"/>
    <property type="match status" value="1"/>
</dbReference>
<dbReference type="InterPro" id="IPR036047">
    <property type="entry name" value="F-box-like_dom_sf"/>
</dbReference>
<dbReference type="EMBL" id="ML178819">
    <property type="protein sequence ID" value="TFL03880.1"/>
    <property type="molecule type" value="Genomic_DNA"/>
</dbReference>
<dbReference type="GO" id="GO:0031146">
    <property type="term" value="P:SCF-dependent proteasomal ubiquitin-dependent protein catabolic process"/>
    <property type="evidence" value="ECO:0007669"/>
    <property type="project" value="TreeGrafter"/>
</dbReference>
<dbReference type="PANTHER" id="PTHR14381">
    <property type="entry name" value="DACTYLIN"/>
    <property type="match status" value="1"/>
</dbReference>
<dbReference type="STRING" id="1884261.A0A5C3QSR6"/>
<gene>
    <name evidence="2" type="ORF">BDV98DRAFT_351910</name>
</gene>
<evidence type="ECO:0000313" key="2">
    <source>
        <dbReference type="EMBL" id="TFL03880.1"/>
    </source>
</evidence>
<dbReference type="SUPFAM" id="SSF81383">
    <property type="entry name" value="F-box domain"/>
    <property type="match status" value="1"/>
</dbReference>
<dbReference type="InterPro" id="IPR001810">
    <property type="entry name" value="F-box_dom"/>
</dbReference>
<evidence type="ECO:0000313" key="3">
    <source>
        <dbReference type="Proteomes" id="UP000305067"/>
    </source>
</evidence>
<dbReference type="InterPro" id="IPR052301">
    <property type="entry name" value="SCF_F-box/WD-repeat"/>
</dbReference>
<dbReference type="AlphaFoldDB" id="A0A5C3QSR6"/>
<accession>A0A5C3QSR6</accession>